<protein>
    <submittedName>
        <fullName evidence="3">DUF3106 domain-containing protein</fullName>
    </submittedName>
</protein>
<keyword evidence="2" id="KW-0732">Signal</keyword>
<dbReference type="RefSeq" id="WP_327598906.1">
    <property type="nucleotide sequence ID" value="NZ_JAYXHS010000001.1"/>
</dbReference>
<gene>
    <name evidence="3" type="ORF">VVD49_09520</name>
</gene>
<comment type="caution">
    <text evidence="3">The sequence shown here is derived from an EMBL/GenBank/DDBJ whole genome shotgun (WGS) entry which is preliminary data.</text>
</comment>
<keyword evidence="4" id="KW-1185">Reference proteome</keyword>
<evidence type="ECO:0000313" key="3">
    <source>
        <dbReference type="EMBL" id="MEC5385963.1"/>
    </source>
</evidence>
<dbReference type="Proteomes" id="UP001331561">
    <property type="component" value="Unassembled WGS sequence"/>
</dbReference>
<feature type="compositionally biased region" description="Polar residues" evidence="1">
    <location>
        <begin position="181"/>
        <end position="209"/>
    </location>
</feature>
<feature type="compositionally biased region" description="Basic and acidic residues" evidence="1">
    <location>
        <begin position="101"/>
        <end position="121"/>
    </location>
</feature>
<dbReference type="InterPro" id="IPR021455">
    <property type="entry name" value="DUF3106"/>
</dbReference>
<feature type="region of interest" description="Disordered" evidence="1">
    <location>
        <begin position="93"/>
        <end position="121"/>
    </location>
</feature>
<evidence type="ECO:0000313" key="4">
    <source>
        <dbReference type="Proteomes" id="UP001331561"/>
    </source>
</evidence>
<dbReference type="Pfam" id="PF11304">
    <property type="entry name" value="DUF3106"/>
    <property type="match status" value="1"/>
</dbReference>
<feature type="chain" id="PRO_5046591004" evidence="2">
    <location>
        <begin position="27"/>
        <end position="209"/>
    </location>
</feature>
<proteinExistence type="predicted"/>
<dbReference type="EMBL" id="JAYXHS010000001">
    <property type="protein sequence ID" value="MEC5385963.1"/>
    <property type="molecule type" value="Genomic_DNA"/>
</dbReference>
<evidence type="ECO:0000256" key="2">
    <source>
        <dbReference type="SAM" id="SignalP"/>
    </source>
</evidence>
<organism evidence="3 4">
    <name type="scientific">Uliginosibacterium silvisoli</name>
    <dbReference type="NCBI Taxonomy" id="3114758"/>
    <lineage>
        <taxon>Bacteria</taxon>
        <taxon>Pseudomonadati</taxon>
        <taxon>Pseudomonadota</taxon>
        <taxon>Betaproteobacteria</taxon>
        <taxon>Rhodocyclales</taxon>
        <taxon>Zoogloeaceae</taxon>
        <taxon>Uliginosibacterium</taxon>
    </lineage>
</organism>
<name>A0ABU6K4H8_9RHOO</name>
<evidence type="ECO:0000256" key="1">
    <source>
        <dbReference type="SAM" id="MobiDB-lite"/>
    </source>
</evidence>
<accession>A0ABU6K4H8</accession>
<feature type="signal peptide" evidence="2">
    <location>
        <begin position="1"/>
        <end position="26"/>
    </location>
</feature>
<reference evidence="3 4" key="1">
    <citation type="submission" date="2024-01" db="EMBL/GenBank/DDBJ databases">
        <title>Uliginosibacterium soil sp. nov.</title>
        <authorList>
            <person name="Lv Y."/>
        </authorList>
    </citation>
    <scope>NUCLEOTIDE SEQUENCE [LARGE SCALE GENOMIC DNA]</scope>
    <source>
        <strain evidence="3 4">H3</strain>
    </source>
</reference>
<sequence length="209" mass="22808">MAEFLRAALIACAVALPFTILGPALAATAPIVQTGSDWAHLTPTQREVLAPFAKEWNTFSEVAKLKWMGIADRYPKMTPPEQANVRARMQEWSKLTPQERQNAREQYKKLRTAPPEERKQLEQKWREYDALPTEQKQALKAAPKTPPPASASAPSALPGVRPPKPVVVAPRTVKPGRKPATPTSQPAVTPSLQSAPTSQPDPAKATPTS</sequence>
<feature type="region of interest" description="Disordered" evidence="1">
    <location>
        <begin position="136"/>
        <end position="209"/>
    </location>
</feature>